<reference evidence="2" key="3">
    <citation type="submission" date="2011-03" db="EMBL/GenBank/DDBJ databases">
        <title>Annotation of Magnaporthe poae ATCC 64411.</title>
        <authorList>
            <person name="Ma L.-J."/>
            <person name="Dead R."/>
            <person name="Young S.K."/>
            <person name="Zeng Q."/>
            <person name="Gargeya S."/>
            <person name="Fitzgerald M."/>
            <person name="Haas B."/>
            <person name="Abouelleil A."/>
            <person name="Alvarado L."/>
            <person name="Arachchi H.M."/>
            <person name="Berlin A."/>
            <person name="Brown A."/>
            <person name="Chapman S.B."/>
            <person name="Chen Z."/>
            <person name="Dunbar C."/>
            <person name="Freedman E."/>
            <person name="Gearin G."/>
            <person name="Gellesch M."/>
            <person name="Goldberg J."/>
            <person name="Griggs A."/>
            <person name="Gujja S."/>
            <person name="Heiman D."/>
            <person name="Howarth C."/>
            <person name="Larson L."/>
            <person name="Lui A."/>
            <person name="MacDonald P.J.P."/>
            <person name="Mehta T."/>
            <person name="Montmayeur A."/>
            <person name="Murphy C."/>
            <person name="Neiman D."/>
            <person name="Pearson M."/>
            <person name="Priest M."/>
            <person name="Roberts A."/>
            <person name="Saif S."/>
            <person name="Shea T."/>
            <person name="Shenoy N."/>
            <person name="Sisk P."/>
            <person name="Stolte C."/>
            <person name="Sykes S."/>
            <person name="Yandava C."/>
            <person name="Wortman J."/>
            <person name="Nusbaum C."/>
            <person name="Birren B."/>
        </authorList>
    </citation>
    <scope>NUCLEOTIDE SEQUENCE</scope>
    <source>
        <strain evidence="2">ATCC 64411</strain>
    </source>
</reference>
<dbReference type="EnsemblFungi" id="MAPG_03656T0">
    <property type="protein sequence ID" value="MAPG_03656T0"/>
    <property type="gene ID" value="MAPG_03656"/>
</dbReference>
<evidence type="ECO:0000256" key="1">
    <source>
        <dbReference type="SAM" id="SignalP"/>
    </source>
</evidence>
<dbReference type="VEuPathDB" id="FungiDB:MAPG_03656"/>
<dbReference type="AlphaFoldDB" id="A0A0C4DUL6"/>
<evidence type="ECO:0000313" key="3">
    <source>
        <dbReference type="EnsemblFungi" id="MAPG_03656T0"/>
    </source>
</evidence>
<organism evidence="3 4">
    <name type="scientific">Magnaporthiopsis poae (strain ATCC 64411 / 73-15)</name>
    <name type="common">Kentucky bluegrass fungus</name>
    <name type="synonym">Magnaporthe poae</name>
    <dbReference type="NCBI Taxonomy" id="644358"/>
    <lineage>
        <taxon>Eukaryota</taxon>
        <taxon>Fungi</taxon>
        <taxon>Dikarya</taxon>
        <taxon>Ascomycota</taxon>
        <taxon>Pezizomycotina</taxon>
        <taxon>Sordariomycetes</taxon>
        <taxon>Sordariomycetidae</taxon>
        <taxon>Magnaporthales</taxon>
        <taxon>Magnaporthaceae</taxon>
        <taxon>Magnaporthiopsis</taxon>
    </lineage>
</organism>
<keyword evidence="4" id="KW-1185">Reference proteome</keyword>
<proteinExistence type="predicted"/>
<accession>A0A0C4DUL6</accession>
<reference evidence="3" key="4">
    <citation type="journal article" date="2015" name="G3 (Bethesda)">
        <title>Genome sequences of three phytopathogenic species of the Magnaporthaceae family of fungi.</title>
        <authorList>
            <person name="Okagaki L.H."/>
            <person name="Nunes C.C."/>
            <person name="Sailsbery J."/>
            <person name="Clay B."/>
            <person name="Brown D."/>
            <person name="John T."/>
            <person name="Oh Y."/>
            <person name="Young N."/>
            <person name="Fitzgerald M."/>
            <person name="Haas B.J."/>
            <person name="Zeng Q."/>
            <person name="Young S."/>
            <person name="Adiconis X."/>
            <person name="Fan L."/>
            <person name="Levin J.Z."/>
            <person name="Mitchell T.K."/>
            <person name="Okubara P.A."/>
            <person name="Farman M.L."/>
            <person name="Kohn L.M."/>
            <person name="Birren B."/>
            <person name="Ma L.-J."/>
            <person name="Dean R.A."/>
        </authorList>
    </citation>
    <scope>NUCLEOTIDE SEQUENCE</scope>
    <source>
        <strain evidence="3">ATCC 64411 / 73-15</strain>
    </source>
</reference>
<reference evidence="2" key="1">
    <citation type="submission" date="2010-05" db="EMBL/GenBank/DDBJ databases">
        <title>The Genome Sequence of Magnaporthe poae strain ATCC 64411.</title>
        <authorList>
            <consortium name="The Broad Institute Genome Sequencing Platform"/>
            <consortium name="Broad Institute Genome Sequencing Center for Infectious Disease"/>
            <person name="Ma L.-J."/>
            <person name="Dead R."/>
            <person name="Young S."/>
            <person name="Zeng Q."/>
            <person name="Koehrsen M."/>
            <person name="Alvarado L."/>
            <person name="Berlin A."/>
            <person name="Chapman S.B."/>
            <person name="Chen Z."/>
            <person name="Freedman E."/>
            <person name="Gellesch M."/>
            <person name="Goldberg J."/>
            <person name="Griggs A."/>
            <person name="Gujja S."/>
            <person name="Heilman E.R."/>
            <person name="Heiman D."/>
            <person name="Hepburn T."/>
            <person name="Howarth C."/>
            <person name="Jen D."/>
            <person name="Larson L."/>
            <person name="Mehta T."/>
            <person name="Neiman D."/>
            <person name="Pearson M."/>
            <person name="Roberts A."/>
            <person name="Saif S."/>
            <person name="Shea T."/>
            <person name="Shenoy N."/>
            <person name="Sisk P."/>
            <person name="Stolte C."/>
            <person name="Sykes S."/>
            <person name="Walk T."/>
            <person name="White J."/>
            <person name="Yandava C."/>
            <person name="Haas B."/>
            <person name="Nusbaum C."/>
            <person name="Birren B."/>
        </authorList>
    </citation>
    <scope>NUCLEOTIDE SEQUENCE</scope>
    <source>
        <strain evidence="2">ATCC 64411</strain>
    </source>
</reference>
<sequence length="114" mass="12836">MKRRVSTRQISWLFLTFHLTMTAVLLSHCAEPGTQVKASANLLLRASCAQGLILRPARVFASGGVGSAFQCMTMPCRCRRWRRKRACHRSPSSRCLCFRQAHARVLRHGGINPE</sequence>
<keyword evidence="1" id="KW-0732">Signal</keyword>
<name>A0A0C4DUL6_MAGP6</name>
<dbReference type="EMBL" id="ADBL01000873">
    <property type="status" value="NOT_ANNOTATED_CDS"/>
    <property type="molecule type" value="Genomic_DNA"/>
</dbReference>
<dbReference type="EMBL" id="GL876968">
    <property type="protein sequence ID" value="KLU84616.1"/>
    <property type="molecule type" value="Genomic_DNA"/>
</dbReference>
<evidence type="ECO:0000313" key="2">
    <source>
        <dbReference type="EMBL" id="KLU84616.1"/>
    </source>
</evidence>
<gene>
    <name evidence="2" type="ORF">MAPG_03656</name>
</gene>
<feature type="signal peptide" evidence="1">
    <location>
        <begin position="1"/>
        <end position="22"/>
    </location>
</feature>
<reference evidence="4" key="2">
    <citation type="submission" date="2010-05" db="EMBL/GenBank/DDBJ databases">
        <title>The genome sequence of Magnaporthe poae strain ATCC 64411.</title>
        <authorList>
            <person name="Ma L.-J."/>
            <person name="Dead R."/>
            <person name="Young S."/>
            <person name="Zeng Q."/>
            <person name="Koehrsen M."/>
            <person name="Alvarado L."/>
            <person name="Berlin A."/>
            <person name="Chapman S.B."/>
            <person name="Chen Z."/>
            <person name="Freedman E."/>
            <person name="Gellesch M."/>
            <person name="Goldberg J."/>
            <person name="Griggs A."/>
            <person name="Gujja S."/>
            <person name="Heilman E.R."/>
            <person name="Heiman D."/>
            <person name="Hepburn T."/>
            <person name="Howarth C."/>
            <person name="Jen D."/>
            <person name="Larson L."/>
            <person name="Mehta T."/>
            <person name="Neiman D."/>
            <person name="Pearson M."/>
            <person name="Roberts A."/>
            <person name="Saif S."/>
            <person name="Shea T."/>
            <person name="Shenoy N."/>
            <person name="Sisk P."/>
            <person name="Stolte C."/>
            <person name="Sykes S."/>
            <person name="Walk T."/>
            <person name="White J."/>
            <person name="Yandava C."/>
            <person name="Haas B."/>
            <person name="Nusbaum C."/>
            <person name="Birren B."/>
        </authorList>
    </citation>
    <scope>NUCLEOTIDE SEQUENCE [LARGE SCALE GENOMIC DNA]</scope>
    <source>
        <strain evidence="4">ATCC 64411 / 73-15</strain>
    </source>
</reference>
<evidence type="ECO:0000313" key="4">
    <source>
        <dbReference type="Proteomes" id="UP000011715"/>
    </source>
</evidence>
<protein>
    <recommendedName>
        <fullName evidence="5">Secreted protein</fullName>
    </recommendedName>
</protein>
<reference evidence="3" key="5">
    <citation type="submission" date="2015-06" db="UniProtKB">
        <authorList>
            <consortium name="EnsemblFungi"/>
        </authorList>
    </citation>
    <scope>IDENTIFICATION</scope>
    <source>
        <strain evidence="3">ATCC 64411</strain>
    </source>
</reference>
<dbReference type="Proteomes" id="UP000011715">
    <property type="component" value="Unassembled WGS sequence"/>
</dbReference>
<feature type="chain" id="PRO_5009385426" description="Secreted protein" evidence="1">
    <location>
        <begin position="23"/>
        <end position="114"/>
    </location>
</feature>
<evidence type="ECO:0008006" key="5">
    <source>
        <dbReference type="Google" id="ProtNLM"/>
    </source>
</evidence>